<reference evidence="8" key="4">
    <citation type="journal article" date="2016" name="BMC Genomics">
        <title>Gene evolution and gene expression after whole genome duplication in fish: the PhyloFish database.</title>
        <authorList>
            <person name="Pasquier J."/>
            <person name="Cabau C."/>
            <person name="Nguyen T."/>
            <person name="Jouanno E."/>
            <person name="Severac D."/>
            <person name="Braasch I."/>
            <person name="Journot L."/>
            <person name="Pontarotti P."/>
            <person name="Klopp C."/>
            <person name="Postlethwait J.H."/>
            <person name="Guiguen Y."/>
            <person name="Bobe J."/>
        </authorList>
    </citation>
    <scope>NUCLEOTIDE SEQUENCE</scope>
    <source>
        <strain evidence="8">Singapore</strain>
    </source>
</reference>
<dbReference type="GeneID" id="552926"/>
<gene>
    <name evidence="8 9" type="primary">helz2c</name>
    <name evidence="6 8" type="ORF">zgc:113057</name>
</gene>
<dbReference type="KEGG" id="dre:552926"/>
<evidence type="ECO:0000256" key="3">
    <source>
        <dbReference type="ARBA" id="ARBA00022806"/>
    </source>
</evidence>
<protein>
    <submittedName>
        <fullName evidence="8">Uncharacterized protein LOC552926</fullName>
    </submittedName>
    <submittedName>
        <fullName evidence="6">Zgc:113057</fullName>
    </submittedName>
</protein>
<evidence type="ECO:0000256" key="4">
    <source>
        <dbReference type="ARBA" id="ARBA00022840"/>
    </source>
</evidence>
<dbReference type="GO" id="GO:0016787">
    <property type="term" value="F:hydrolase activity"/>
    <property type="evidence" value="ECO:0007669"/>
    <property type="project" value="UniProtKB-KW"/>
</dbReference>
<dbReference type="InterPro" id="IPR041679">
    <property type="entry name" value="DNA2/NAM7-like_C"/>
</dbReference>
<sequence length="231" mass="26113">MKRVNSNVHAAIYARIARFICAFRVWCEHSITLEHILFSFSPYSLLRYIVVCLFCPQVRVADLLIKQSGVSPEHIAILTPYNAQVSEIKMTLEKKNVRNVTVCTVMKSQGSEWPYVIVSTVRSCSTSDIQAYRVRPHKAWLGKRLGFVTDANQVNVAITRAQDGLCILGNSDLLRCCELWDRLLDHYYRKSCVVNPASDIRVKAKASEGLAIYTGNQKEDINFCGHICNAL</sequence>
<dbReference type="PhylomeDB" id="Q52KK8"/>
<reference evidence="7" key="2">
    <citation type="journal article" date="2013" name="Nature">
        <title>The zebrafish reference genome sequence and its relationship to the human genome.</title>
        <authorList>
            <consortium name="Genome Reference Consortium Zebrafish"/>
            <person name="Howe K."/>
            <person name="Clark M.D."/>
            <person name="Torroja C.F."/>
            <person name="Torrance J."/>
            <person name="Berthelot C."/>
            <person name="Muffato M."/>
            <person name="Collins J.E."/>
            <person name="Humphray S."/>
            <person name="McLaren K."/>
            <person name="Matthews L."/>
            <person name="McLaren S."/>
            <person name="Sealy I."/>
            <person name="Caccamo M."/>
            <person name="Churcher C."/>
            <person name="Scott C."/>
            <person name="Barrett J.C."/>
            <person name="Koch R."/>
            <person name="Rauch G.J."/>
            <person name="White S."/>
            <person name="Chow W."/>
            <person name="Kilian B."/>
            <person name="Quintais L.T."/>
            <person name="Guerra-Assuncao J.A."/>
            <person name="Zhou Y."/>
            <person name="Gu Y."/>
            <person name="Yen J."/>
            <person name="Vogel J.H."/>
            <person name="Eyre T."/>
            <person name="Redmond S."/>
            <person name="Banerjee R."/>
            <person name="Chi J."/>
            <person name="Fu B."/>
            <person name="Langley E."/>
            <person name="Maguire S.F."/>
            <person name="Laird G.K."/>
            <person name="Lloyd D."/>
            <person name="Kenyon E."/>
            <person name="Donaldson S."/>
            <person name="Sehra H."/>
            <person name="Almeida-King J."/>
            <person name="Loveland J."/>
            <person name="Trevanion S."/>
            <person name="Jones M."/>
            <person name="Quail M."/>
            <person name="Willey D."/>
            <person name="Hunt A."/>
            <person name="Burton J."/>
            <person name="Sims S."/>
            <person name="McLay K."/>
            <person name="Plumb B."/>
            <person name="Davis J."/>
            <person name="Clee C."/>
            <person name="Oliver K."/>
            <person name="Clark R."/>
            <person name="Riddle C."/>
            <person name="Elliot D."/>
            <person name="Eliott D."/>
            <person name="Threadgold G."/>
            <person name="Harden G."/>
            <person name="Ware D."/>
            <person name="Begum S."/>
            <person name="Mortimore B."/>
            <person name="Mortimer B."/>
            <person name="Kerry G."/>
            <person name="Heath P."/>
            <person name="Phillimore B."/>
            <person name="Tracey A."/>
            <person name="Corby N."/>
            <person name="Dunn M."/>
            <person name="Johnson C."/>
            <person name="Wood J."/>
            <person name="Clark S."/>
            <person name="Pelan S."/>
            <person name="Griffiths G."/>
            <person name="Smith M."/>
            <person name="Glithero R."/>
            <person name="Howden P."/>
            <person name="Barker N."/>
            <person name="Lloyd C."/>
            <person name="Stevens C."/>
            <person name="Harley J."/>
            <person name="Holt K."/>
            <person name="Panagiotidis G."/>
            <person name="Lovell J."/>
            <person name="Beasley H."/>
            <person name="Henderson C."/>
            <person name="Gordon D."/>
            <person name="Auger K."/>
            <person name="Wright D."/>
            <person name="Collins J."/>
            <person name="Raisen C."/>
            <person name="Dyer L."/>
            <person name="Leung K."/>
            <person name="Robertson L."/>
            <person name="Ambridge K."/>
            <person name="Leongamornlert D."/>
            <person name="McGuire S."/>
            <person name="Gilderthorp R."/>
            <person name="Griffiths C."/>
            <person name="Manthravadi D."/>
            <person name="Nichol S."/>
            <person name="Barker G."/>
            <person name="Whitehead S."/>
            <person name="Kay M."/>
            <person name="Brown J."/>
            <person name="Murnane C."/>
            <person name="Gray E."/>
            <person name="Humphries M."/>
            <person name="Sycamore N."/>
            <person name="Barker D."/>
            <person name="Saunders D."/>
            <person name="Wallis J."/>
            <person name="Babbage A."/>
            <person name="Hammond S."/>
            <person name="Mashreghi-Mohammadi M."/>
            <person name="Barr L."/>
            <person name="Martin S."/>
            <person name="Wray P."/>
            <person name="Ellington A."/>
            <person name="Matthews N."/>
            <person name="Ellwood M."/>
            <person name="Woodmansey R."/>
            <person name="Clark G."/>
            <person name="Cooper J."/>
            <person name="Cooper J."/>
            <person name="Tromans A."/>
            <person name="Grafham D."/>
            <person name="Skuce C."/>
            <person name="Pandian R."/>
            <person name="Andrews R."/>
            <person name="Harrison E."/>
            <person name="Kimberley A."/>
            <person name="Garnett J."/>
            <person name="Fosker N."/>
            <person name="Hall R."/>
            <person name="Garner P."/>
            <person name="Kelly D."/>
            <person name="Bird C."/>
            <person name="Palmer S."/>
            <person name="Gehring I."/>
            <person name="Berger A."/>
            <person name="Dooley C.M."/>
            <person name="Ersan-Urun Z."/>
            <person name="Eser C."/>
            <person name="Geiger H."/>
            <person name="Geisler M."/>
            <person name="Karotki L."/>
            <person name="Kirn A."/>
            <person name="Konantz J."/>
            <person name="Konantz M."/>
            <person name="Oberlander M."/>
            <person name="Rudolph-Geiger S."/>
            <person name="Teucke M."/>
            <person name="Lanz C."/>
            <person name="Raddatz G."/>
            <person name="Osoegawa K."/>
            <person name="Zhu B."/>
            <person name="Rapp A."/>
            <person name="Widaa S."/>
            <person name="Langford C."/>
            <person name="Yang F."/>
            <person name="Schuster S.C."/>
            <person name="Carter N.P."/>
            <person name="Harrow J."/>
            <person name="Ning Z."/>
            <person name="Herrero J."/>
            <person name="Searle S.M."/>
            <person name="Enright A."/>
            <person name="Geisler R."/>
            <person name="Plasterk R.H."/>
            <person name="Lee C."/>
            <person name="Westerfield M."/>
            <person name="de Jong P.J."/>
            <person name="Zon L.I."/>
            <person name="Postlethwait J.H."/>
            <person name="Nusslein-Volhard C."/>
            <person name="Hubbard T.J."/>
            <person name="Roest Crollius H."/>
            <person name="Rogers J."/>
            <person name="Stemple D.L."/>
        </authorList>
    </citation>
    <scope>NUCLEOTIDE SEQUENCE [LARGE SCALE GENOMIC DNA]</scope>
</reference>
<reference evidence="8" key="5">
    <citation type="submission" date="2025-04" db="UniProtKB">
        <authorList>
            <consortium name="RefSeq"/>
        </authorList>
    </citation>
    <scope>IDENTIFICATION</scope>
    <source>
        <strain evidence="8">Singapore</strain>
    </source>
</reference>
<evidence type="ECO:0000256" key="2">
    <source>
        <dbReference type="ARBA" id="ARBA00022801"/>
    </source>
</evidence>
<keyword evidence="7" id="KW-1185">Reference proteome</keyword>
<dbReference type="EMBL" id="BC094297">
    <property type="protein sequence ID" value="AAH94297.1"/>
    <property type="molecule type" value="mRNA"/>
</dbReference>
<dbReference type="PANTHER" id="PTHR43788:SF16">
    <property type="entry name" value="HELICASE WITH ZINC FINGER 2"/>
    <property type="match status" value="1"/>
</dbReference>
<dbReference type="Proteomes" id="UP000000437">
    <property type="component" value="Chromosome 7"/>
</dbReference>
<keyword evidence="3" id="KW-0347">Helicase</keyword>
<organism evidence="6">
    <name type="scientific">Danio rerio</name>
    <name type="common">Zebrafish</name>
    <name type="synonym">Brachydanio rerio</name>
    <dbReference type="NCBI Taxonomy" id="7955"/>
    <lineage>
        <taxon>Eukaryota</taxon>
        <taxon>Metazoa</taxon>
        <taxon>Chordata</taxon>
        <taxon>Craniata</taxon>
        <taxon>Vertebrata</taxon>
        <taxon>Euteleostomi</taxon>
        <taxon>Actinopterygii</taxon>
        <taxon>Neopterygii</taxon>
        <taxon>Teleostei</taxon>
        <taxon>Ostariophysi</taxon>
        <taxon>Cypriniformes</taxon>
        <taxon>Danionidae</taxon>
        <taxon>Danioninae</taxon>
        <taxon>Danio</taxon>
    </lineage>
</organism>
<reference evidence="8" key="3">
    <citation type="journal article" date="2015" name="Nat. Commun.">
        <title>RFX transcription factors are essential for hearing in mice.</title>
        <authorList>
            <person name="Elkon R."/>
            <person name="Milon B."/>
            <person name="Morrison L."/>
            <person name="Shah M."/>
            <person name="Vijayakumar S."/>
            <person name="Racherla M."/>
            <person name="Leitch C.C."/>
            <person name="Silipino L."/>
            <person name="Hadi S."/>
            <person name="Weiss-Gayet M."/>
            <person name="Barras E."/>
            <person name="Schmid C.D."/>
            <person name="Ait-Lounis A."/>
            <person name="Barnes A."/>
            <person name="Song Y."/>
            <person name="Eisenman D.J."/>
            <person name="Eliyahu E."/>
            <person name="Frolenkov G.I."/>
            <person name="Strome S.E."/>
            <person name="Durand B."/>
            <person name="Zaghloul N.A."/>
            <person name="Jones S.M."/>
            <person name="Reith W."/>
            <person name="Hertzano R."/>
        </authorList>
    </citation>
    <scope>NUCLEOTIDE SEQUENCE</scope>
    <source>
        <strain evidence="8">Singapore</strain>
    </source>
</reference>
<dbReference type="SUPFAM" id="SSF52540">
    <property type="entry name" value="P-loop containing nucleoside triphosphate hydrolases"/>
    <property type="match status" value="1"/>
</dbReference>
<evidence type="ECO:0000313" key="9">
    <source>
        <dbReference type="ZFIN" id="ZDB-GENE-050508-3"/>
    </source>
</evidence>
<accession>Q52KK8</accession>
<dbReference type="CDD" id="cd18808">
    <property type="entry name" value="SF1_C_Upf1"/>
    <property type="match status" value="1"/>
</dbReference>
<dbReference type="InterPro" id="IPR050534">
    <property type="entry name" value="Coronavir_polyprotein_1ab"/>
</dbReference>
<proteinExistence type="evidence at transcript level"/>
<keyword evidence="2" id="KW-0378">Hydrolase</keyword>
<evidence type="ECO:0000313" key="6">
    <source>
        <dbReference type="EMBL" id="AAH94297.1"/>
    </source>
</evidence>
<dbReference type="RefSeq" id="NP_001018332.1">
    <property type="nucleotide sequence ID" value="NM_001020496.1"/>
</dbReference>
<dbReference type="Gene3D" id="3.40.50.300">
    <property type="entry name" value="P-loop containing nucleotide triphosphate hydrolases"/>
    <property type="match status" value="1"/>
</dbReference>
<dbReference type="AGR" id="ZFIN:ZDB-GENE-050508-3"/>
<evidence type="ECO:0000259" key="5">
    <source>
        <dbReference type="Pfam" id="PF13087"/>
    </source>
</evidence>
<keyword evidence="1" id="KW-0547">Nucleotide-binding</keyword>
<dbReference type="InterPro" id="IPR027417">
    <property type="entry name" value="P-loop_NTPase"/>
</dbReference>
<dbReference type="GO" id="GO:0005524">
    <property type="term" value="F:ATP binding"/>
    <property type="evidence" value="ECO:0007669"/>
    <property type="project" value="UniProtKB-KW"/>
</dbReference>
<dbReference type="GO" id="GO:0004386">
    <property type="term" value="F:helicase activity"/>
    <property type="evidence" value="ECO:0007669"/>
    <property type="project" value="UniProtKB-KW"/>
</dbReference>
<feature type="domain" description="DNA2/NAM7 helicase-like C-terminal" evidence="5">
    <location>
        <begin position="65"/>
        <end position="171"/>
    </location>
</feature>
<evidence type="ECO:0000313" key="8">
    <source>
        <dbReference type="RefSeq" id="NP_001018332.1"/>
    </source>
</evidence>
<dbReference type="CTD" id="552926"/>
<evidence type="ECO:0000313" key="7">
    <source>
        <dbReference type="Proteomes" id="UP000000437"/>
    </source>
</evidence>
<evidence type="ECO:0000256" key="1">
    <source>
        <dbReference type="ARBA" id="ARBA00022741"/>
    </source>
</evidence>
<dbReference type="Pfam" id="PF13087">
    <property type="entry name" value="AAA_12"/>
    <property type="match status" value="1"/>
</dbReference>
<reference evidence="6" key="1">
    <citation type="submission" date="2005-04" db="EMBL/GenBank/DDBJ databases">
        <authorList>
            <consortium name="NIH - Zebrafish Gene Collection (ZGC) project"/>
        </authorList>
    </citation>
    <scope>NUCLEOTIDE SEQUENCE [LARGE SCALE MRNA]</scope>
    <source>
        <strain evidence="6">Singapore local strain</strain>
        <tissue evidence="6">Embryo</tissue>
    </source>
</reference>
<keyword evidence="4" id="KW-0067">ATP-binding</keyword>
<dbReference type="AlphaFoldDB" id="Q52KK8"/>
<dbReference type="InterPro" id="IPR047187">
    <property type="entry name" value="SF1_C_Upf1"/>
</dbReference>
<dbReference type="ZFIN" id="ZDB-GENE-050508-3">
    <property type="gene designation" value="helz2c"/>
</dbReference>
<dbReference type="PANTHER" id="PTHR43788">
    <property type="entry name" value="DNA2/NAM7 HELICASE FAMILY MEMBER"/>
    <property type="match status" value="1"/>
</dbReference>
<name>Q52KK8_DANRE</name>